<sequence length="184" mass="20944">MRDCISTPALSVLINGSPTSQFTIERGLRQGDPLSPFLFNMVVEGLSLLLEKAHNWDMIKGVMFGDNMVHISHLQYADDTMLFLEPKLKSLLTTKRILRCFELASGLRINFHKSCMVRIGKRLECMEGWGSKLMCKQASKQASLLVNYLGLPLGGRPHAVSFWKPLLVRIENRLAPWKRKFLNK</sequence>
<dbReference type="AlphaFoldDB" id="A0AAE0B0Q6"/>
<feature type="domain" description="Reverse transcriptase" evidence="1">
    <location>
        <begin position="1"/>
        <end position="153"/>
    </location>
</feature>
<reference evidence="2" key="1">
    <citation type="journal article" date="2023" name="Plant J.">
        <title>Genome sequences and population genomics provide insights into the demographic history, inbreeding, and mutation load of two 'living fossil' tree species of Dipteronia.</title>
        <authorList>
            <person name="Feng Y."/>
            <person name="Comes H.P."/>
            <person name="Chen J."/>
            <person name="Zhu S."/>
            <person name="Lu R."/>
            <person name="Zhang X."/>
            <person name="Li P."/>
            <person name="Qiu J."/>
            <person name="Olsen K.M."/>
            <person name="Qiu Y."/>
        </authorList>
    </citation>
    <scope>NUCLEOTIDE SEQUENCE</scope>
    <source>
        <strain evidence="2">NBL</strain>
    </source>
</reference>
<dbReference type="PROSITE" id="PS50878">
    <property type="entry name" value="RT_POL"/>
    <property type="match status" value="1"/>
</dbReference>
<organism evidence="2 3">
    <name type="scientific">Dipteronia sinensis</name>
    <dbReference type="NCBI Taxonomy" id="43782"/>
    <lineage>
        <taxon>Eukaryota</taxon>
        <taxon>Viridiplantae</taxon>
        <taxon>Streptophyta</taxon>
        <taxon>Embryophyta</taxon>
        <taxon>Tracheophyta</taxon>
        <taxon>Spermatophyta</taxon>
        <taxon>Magnoliopsida</taxon>
        <taxon>eudicotyledons</taxon>
        <taxon>Gunneridae</taxon>
        <taxon>Pentapetalae</taxon>
        <taxon>rosids</taxon>
        <taxon>malvids</taxon>
        <taxon>Sapindales</taxon>
        <taxon>Sapindaceae</taxon>
        <taxon>Hippocastanoideae</taxon>
        <taxon>Acereae</taxon>
        <taxon>Dipteronia</taxon>
    </lineage>
</organism>
<dbReference type="Pfam" id="PF00078">
    <property type="entry name" value="RVT_1"/>
    <property type="match status" value="1"/>
</dbReference>
<dbReference type="InterPro" id="IPR043502">
    <property type="entry name" value="DNA/RNA_pol_sf"/>
</dbReference>
<dbReference type="PANTHER" id="PTHR33116">
    <property type="entry name" value="REVERSE TRANSCRIPTASE ZINC-BINDING DOMAIN-CONTAINING PROTEIN-RELATED-RELATED"/>
    <property type="match status" value="1"/>
</dbReference>
<dbReference type="PANTHER" id="PTHR33116:SF75">
    <property type="entry name" value="RIBONUCLEASE H PROTEIN"/>
    <property type="match status" value="1"/>
</dbReference>
<dbReference type="InterPro" id="IPR000477">
    <property type="entry name" value="RT_dom"/>
</dbReference>
<evidence type="ECO:0000313" key="3">
    <source>
        <dbReference type="Proteomes" id="UP001281410"/>
    </source>
</evidence>
<dbReference type="SUPFAM" id="SSF56672">
    <property type="entry name" value="DNA/RNA polymerases"/>
    <property type="match status" value="1"/>
</dbReference>
<keyword evidence="3" id="KW-1185">Reference proteome</keyword>
<protein>
    <recommendedName>
        <fullName evidence="1">Reverse transcriptase domain-containing protein</fullName>
    </recommendedName>
</protein>
<evidence type="ECO:0000259" key="1">
    <source>
        <dbReference type="PROSITE" id="PS50878"/>
    </source>
</evidence>
<evidence type="ECO:0000313" key="2">
    <source>
        <dbReference type="EMBL" id="KAK3226984.1"/>
    </source>
</evidence>
<name>A0AAE0B0Q6_9ROSI</name>
<gene>
    <name evidence="2" type="ORF">Dsin_006846</name>
</gene>
<accession>A0AAE0B0Q6</accession>
<proteinExistence type="predicted"/>
<dbReference type="Proteomes" id="UP001281410">
    <property type="component" value="Unassembled WGS sequence"/>
</dbReference>
<dbReference type="EMBL" id="JANJYJ010000002">
    <property type="protein sequence ID" value="KAK3226984.1"/>
    <property type="molecule type" value="Genomic_DNA"/>
</dbReference>
<comment type="caution">
    <text evidence="2">The sequence shown here is derived from an EMBL/GenBank/DDBJ whole genome shotgun (WGS) entry which is preliminary data.</text>
</comment>